<name>A0A1F5Q224_9BACT</name>
<evidence type="ECO:0000259" key="3">
    <source>
        <dbReference type="PROSITE" id="PS51737"/>
    </source>
</evidence>
<dbReference type="InterPro" id="IPR038109">
    <property type="entry name" value="DNA_bind_recomb_sf"/>
</dbReference>
<feature type="coiled-coil region" evidence="1">
    <location>
        <begin position="10"/>
        <end position="37"/>
    </location>
</feature>
<dbReference type="PROSITE" id="PS51737">
    <property type="entry name" value="RECOMBINASE_DNA_BIND"/>
    <property type="match status" value="1"/>
</dbReference>
<dbReference type="CDD" id="cd00338">
    <property type="entry name" value="Ser_Recombinase"/>
    <property type="match status" value="1"/>
</dbReference>
<dbReference type="Gene3D" id="3.40.50.1390">
    <property type="entry name" value="Resolvase, N-terminal catalytic domain"/>
    <property type="match status" value="1"/>
</dbReference>
<feature type="domain" description="Recombinase" evidence="3">
    <location>
        <begin position="160"/>
        <end position="307"/>
    </location>
</feature>
<evidence type="ECO:0000313" key="5">
    <source>
        <dbReference type="Proteomes" id="UP000177281"/>
    </source>
</evidence>
<evidence type="ECO:0000313" key="4">
    <source>
        <dbReference type="EMBL" id="OGE96241.1"/>
    </source>
</evidence>
<organism evidence="4 5">
    <name type="scientific">Candidatus Doudnabacteria bacterium RIFCSPLOWO2_01_FULL_44_21</name>
    <dbReference type="NCBI Taxonomy" id="1817841"/>
    <lineage>
        <taxon>Bacteria</taxon>
        <taxon>Candidatus Doudnaibacteriota</taxon>
    </lineage>
</organism>
<dbReference type="InterPro" id="IPR050639">
    <property type="entry name" value="SSR_resolvase"/>
</dbReference>
<evidence type="ECO:0000256" key="1">
    <source>
        <dbReference type="SAM" id="Coils"/>
    </source>
</evidence>
<dbReference type="InterPro" id="IPR025827">
    <property type="entry name" value="Zn_ribbon_recom_dom"/>
</dbReference>
<gene>
    <name evidence="4" type="ORF">A3B10_02925</name>
</gene>
<evidence type="ECO:0008006" key="6">
    <source>
        <dbReference type="Google" id="ProtNLM"/>
    </source>
</evidence>
<dbReference type="PROSITE" id="PS51736">
    <property type="entry name" value="RECOMBINASES_3"/>
    <property type="match status" value="1"/>
</dbReference>
<dbReference type="EMBL" id="MFFB01000006">
    <property type="protein sequence ID" value="OGE96241.1"/>
    <property type="molecule type" value="Genomic_DNA"/>
</dbReference>
<reference evidence="4 5" key="1">
    <citation type="journal article" date="2016" name="Nat. Commun.">
        <title>Thousands of microbial genomes shed light on interconnected biogeochemical processes in an aquifer system.</title>
        <authorList>
            <person name="Anantharaman K."/>
            <person name="Brown C.T."/>
            <person name="Hug L.A."/>
            <person name="Sharon I."/>
            <person name="Castelle C.J."/>
            <person name="Probst A.J."/>
            <person name="Thomas B.C."/>
            <person name="Singh A."/>
            <person name="Wilkins M.J."/>
            <person name="Karaoz U."/>
            <person name="Brodie E.L."/>
            <person name="Williams K.H."/>
            <person name="Hubbard S.S."/>
            <person name="Banfield J.F."/>
        </authorList>
    </citation>
    <scope>NUCLEOTIDE SEQUENCE [LARGE SCALE GENOMIC DNA]</scope>
</reference>
<dbReference type="Pfam" id="PF07508">
    <property type="entry name" value="Recombinase"/>
    <property type="match status" value="1"/>
</dbReference>
<dbReference type="Pfam" id="PF00239">
    <property type="entry name" value="Resolvase"/>
    <property type="match status" value="1"/>
</dbReference>
<keyword evidence="1" id="KW-0175">Coiled coil</keyword>
<dbReference type="STRING" id="1817841.A3B10_02925"/>
<dbReference type="InterPro" id="IPR036162">
    <property type="entry name" value="Resolvase-like_N_sf"/>
</dbReference>
<dbReference type="GO" id="GO:0000150">
    <property type="term" value="F:DNA strand exchange activity"/>
    <property type="evidence" value="ECO:0007669"/>
    <property type="project" value="InterPro"/>
</dbReference>
<dbReference type="SMART" id="SM00857">
    <property type="entry name" value="Resolvase"/>
    <property type="match status" value="1"/>
</dbReference>
<dbReference type="Gene3D" id="3.90.1750.20">
    <property type="entry name" value="Putative Large Serine Recombinase, Chain B, Domain 2"/>
    <property type="match status" value="1"/>
</dbReference>
<dbReference type="SUPFAM" id="SSF53041">
    <property type="entry name" value="Resolvase-like"/>
    <property type="match status" value="1"/>
</dbReference>
<protein>
    <recommendedName>
        <fullName evidence="6">Recombinase domain-containing protein</fullName>
    </recommendedName>
</protein>
<dbReference type="Proteomes" id="UP000177281">
    <property type="component" value="Unassembled WGS sequence"/>
</dbReference>
<proteinExistence type="predicted"/>
<dbReference type="PANTHER" id="PTHR30461:SF23">
    <property type="entry name" value="DNA RECOMBINASE-RELATED"/>
    <property type="match status" value="1"/>
</dbReference>
<dbReference type="InterPro" id="IPR006119">
    <property type="entry name" value="Resolv_N"/>
</dbReference>
<dbReference type="GO" id="GO:0003677">
    <property type="term" value="F:DNA binding"/>
    <property type="evidence" value="ECO:0007669"/>
    <property type="project" value="InterPro"/>
</dbReference>
<sequence>MNVTIYGRVSTEEQKKKENIDSQVDELEKLAKESKGEYSLINDYKYLDDGWSGGILNRPALDKLREDATRGLFSAVLVNDVDRLSRDNTHLGIIIKDLRRKGVRVIFRKHPGEQNPQTNLLINILGSYAEFEKEMIAGRTRRGRMYKAQVLKKIVGSRPPYGYRYIKGDKSKNIFGYYEVVPSEAEVVKMMFNWVAYEKKTAREVVRELTRRKIPTKKKNTKWAKSTVLRILHRTDYICKLYYNKQECVETDKHINTDLKPRKQLKSGRRTRPIEEWILIPLPEHLRIISDKTFDLVQKSITNNLSFSPRNGKREYLLRGRVYCGLCGCLYQGIPCHGKTYYRCGNRGKTFPEPRTCFAPTITTSKLDQPVWEALTRAIQNPRLIVEQVKKIKSSRYSEEDKIRGQIDELAKQVNSYDQEEERVLEAYRHKVITLEQLNKEMTKIRQERAVFIQQRDELLAKLSKVLPEDAEKSVIAYCAIVKAKLEKMSFTEKQQLLRLLVSKIVLQDKRFEIDAEIPLVDSDYLKSFKNSKILENDEASSIRNISSCFPDPPVQAKPCWRKPSPLFYPNPRSARC</sequence>
<dbReference type="Pfam" id="PF13408">
    <property type="entry name" value="Zn_ribbon_recom"/>
    <property type="match status" value="1"/>
</dbReference>
<dbReference type="AlphaFoldDB" id="A0A1F5Q224"/>
<comment type="caution">
    <text evidence="4">The sequence shown here is derived from an EMBL/GenBank/DDBJ whole genome shotgun (WGS) entry which is preliminary data.</text>
</comment>
<dbReference type="InterPro" id="IPR011109">
    <property type="entry name" value="DNA_bind_recombinase_dom"/>
</dbReference>
<feature type="coiled-coil region" evidence="1">
    <location>
        <begin position="400"/>
        <end position="455"/>
    </location>
</feature>
<dbReference type="PANTHER" id="PTHR30461">
    <property type="entry name" value="DNA-INVERTASE FROM LAMBDOID PROPHAGE"/>
    <property type="match status" value="1"/>
</dbReference>
<evidence type="ECO:0000259" key="2">
    <source>
        <dbReference type="PROSITE" id="PS51736"/>
    </source>
</evidence>
<feature type="domain" description="Resolvase/invertase-type recombinase catalytic" evidence="2">
    <location>
        <begin position="2"/>
        <end position="151"/>
    </location>
</feature>
<accession>A0A1F5Q224</accession>